<dbReference type="InterPro" id="IPR027268">
    <property type="entry name" value="Peptidase_M4/M1_CTD_sf"/>
</dbReference>
<evidence type="ECO:0000256" key="1">
    <source>
        <dbReference type="ARBA" id="ARBA00001947"/>
    </source>
</evidence>
<dbReference type="Pfam" id="PF01433">
    <property type="entry name" value="Peptidase_M1"/>
    <property type="match status" value="1"/>
</dbReference>
<reference evidence="11" key="1">
    <citation type="submission" date="2018-06" db="EMBL/GenBank/DDBJ databases">
        <authorList>
            <person name="Zhirakovskaya E."/>
        </authorList>
    </citation>
    <scope>NUCLEOTIDE SEQUENCE</scope>
</reference>
<keyword evidence="5" id="KW-0378">Hydrolase</keyword>
<evidence type="ECO:0000256" key="3">
    <source>
        <dbReference type="ARBA" id="ARBA00022670"/>
    </source>
</evidence>
<evidence type="ECO:0000256" key="2">
    <source>
        <dbReference type="ARBA" id="ARBA00010136"/>
    </source>
</evidence>
<keyword evidence="8" id="KW-1133">Transmembrane helix</keyword>
<dbReference type="InterPro" id="IPR050344">
    <property type="entry name" value="Peptidase_M1_aminopeptidases"/>
</dbReference>
<evidence type="ECO:0000256" key="8">
    <source>
        <dbReference type="SAM" id="Phobius"/>
    </source>
</evidence>
<keyword evidence="8" id="KW-0472">Membrane</keyword>
<feature type="domain" description="Aminopeptidase N-like N-terminal" evidence="10">
    <location>
        <begin position="112"/>
        <end position="288"/>
    </location>
</feature>
<keyword evidence="8" id="KW-0812">Transmembrane</keyword>
<dbReference type="InterPro" id="IPR042097">
    <property type="entry name" value="Aminopeptidase_N-like_N_sf"/>
</dbReference>
<dbReference type="PRINTS" id="PR00756">
    <property type="entry name" value="ALADIPTASE"/>
</dbReference>
<name>A0A3B0ULD2_9ZZZZ</name>
<proteinExistence type="inferred from homology"/>
<organism evidence="11">
    <name type="scientific">hydrothermal vent metagenome</name>
    <dbReference type="NCBI Taxonomy" id="652676"/>
    <lineage>
        <taxon>unclassified sequences</taxon>
        <taxon>metagenomes</taxon>
        <taxon>ecological metagenomes</taxon>
    </lineage>
</organism>
<dbReference type="Gene3D" id="2.60.40.1730">
    <property type="entry name" value="tricorn interacting facor f3 domain"/>
    <property type="match status" value="1"/>
</dbReference>
<comment type="cofactor">
    <cofactor evidence="1">
        <name>Zn(2+)</name>
        <dbReference type="ChEBI" id="CHEBI:29105"/>
    </cofactor>
</comment>
<dbReference type="EMBL" id="UOEU01000305">
    <property type="protein sequence ID" value="VAW31961.1"/>
    <property type="molecule type" value="Genomic_DNA"/>
</dbReference>
<dbReference type="SUPFAM" id="SSF63737">
    <property type="entry name" value="Leukotriene A4 hydrolase N-terminal domain"/>
    <property type="match status" value="1"/>
</dbReference>
<dbReference type="InterPro" id="IPR014782">
    <property type="entry name" value="Peptidase_M1_dom"/>
</dbReference>
<dbReference type="PANTHER" id="PTHR11533">
    <property type="entry name" value="PROTEASE M1 ZINC METALLOPROTEASE"/>
    <property type="match status" value="1"/>
</dbReference>
<dbReference type="InterPro" id="IPR045357">
    <property type="entry name" value="Aminopeptidase_N-like_N"/>
</dbReference>
<keyword evidence="6" id="KW-0862">Zinc</keyword>
<dbReference type="Pfam" id="PF17900">
    <property type="entry name" value="Peptidase_M1_N"/>
    <property type="match status" value="1"/>
</dbReference>
<dbReference type="AlphaFoldDB" id="A0A3B0ULD2"/>
<protein>
    <submittedName>
        <fullName evidence="11">Uncharacterized protein</fullName>
    </submittedName>
</protein>
<evidence type="ECO:0000313" key="11">
    <source>
        <dbReference type="EMBL" id="VAW31961.1"/>
    </source>
</evidence>
<evidence type="ECO:0000256" key="7">
    <source>
        <dbReference type="ARBA" id="ARBA00023049"/>
    </source>
</evidence>
<keyword evidence="7" id="KW-0482">Metalloprotease</keyword>
<sequence length="516" mass="56952">MKKQVFKAKIKVVNQRLRRLDRFYLFNGSGPFPTSLHNLLIMVLIFFVAGCGETAVSTPTSILSTATTAVVTPTTALESTSVQTAVATPLSNRLSIGDPYAPELGNIGYDVSHYTLQMALDPAVTNIEATVQIEGVVTVSALTTLSLDFVGFDIGEVLLDGQPVPFVHENDKLILSPAEPLTENSPFVISVSYEGEPVERPSPYVGFAAFVGMSFVNGESIYVLSEPDGSRFWFPNNDHPRDKATYRFEITVPAGLTAVANGLLLDQIDTETDSTFIWEHDFPMASYLATVVVGEFVRIEDVSSDGVLLRHYASPEVQERFEETVDISGEAIGWMSERFGPYPFEAFGFVSADVQGVSLETQTMVLLASDMIGERTVIHELAHMWFGNWVSLDSWQEMWRNEGFATYVQLMWETGDDPENLQLVIESFRSAVEENGQDYPLGNPPPAQLFAFNTYFGGAVMVHELRQEMGDDAFFEGLQTYFATYGGGVASDAQFQTVMEEASGLSLDAFFAEWLE</sequence>
<dbReference type="SUPFAM" id="SSF55486">
    <property type="entry name" value="Metalloproteases ('zincins'), catalytic domain"/>
    <property type="match status" value="1"/>
</dbReference>
<feature type="transmembrane region" description="Helical" evidence="8">
    <location>
        <begin position="24"/>
        <end position="49"/>
    </location>
</feature>
<evidence type="ECO:0000259" key="10">
    <source>
        <dbReference type="Pfam" id="PF17900"/>
    </source>
</evidence>
<evidence type="ECO:0000256" key="5">
    <source>
        <dbReference type="ARBA" id="ARBA00022801"/>
    </source>
</evidence>
<keyword evidence="4" id="KW-0479">Metal-binding</keyword>
<dbReference type="GO" id="GO:0008237">
    <property type="term" value="F:metallopeptidase activity"/>
    <property type="evidence" value="ECO:0007669"/>
    <property type="project" value="UniProtKB-KW"/>
</dbReference>
<feature type="domain" description="Peptidase M1 membrane alanine aminopeptidase" evidence="9">
    <location>
        <begin position="374"/>
        <end position="514"/>
    </location>
</feature>
<dbReference type="InterPro" id="IPR001930">
    <property type="entry name" value="Peptidase_M1"/>
</dbReference>
<dbReference type="Gene3D" id="1.10.390.10">
    <property type="entry name" value="Neutral Protease Domain 2"/>
    <property type="match status" value="1"/>
</dbReference>
<gene>
    <name evidence="11" type="ORF">MNBD_CHLOROFLEXI01-5013</name>
</gene>
<comment type="similarity">
    <text evidence="2">Belongs to the peptidase M1 family.</text>
</comment>
<evidence type="ECO:0000256" key="6">
    <source>
        <dbReference type="ARBA" id="ARBA00022833"/>
    </source>
</evidence>
<evidence type="ECO:0000256" key="4">
    <source>
        <dbReference type="ARBA" id="ARBA00022723"/>
    </source>
</evidence>
<accession>A0A3B0ULD2</accession>
<evidence type="ECO:0000259" key="9">
    <source>
        <dbReference type="Pfam" id="PF01433"/>
    </source>
</evidence>
<dbReference type="CDD" id="cd09603">
    <property type="entry name" value="M1_APN_like"/>
    <property type="match status" value="1"/>
</dbReference>
<dbReference type="GO" id="GO:0008270">
    <property type="term" value="F:zinc ion binding"/>
    <property type="evidence" value="ECO:0007669"/>
    <property type="project" value="InterPro"/>
</dbReference>
<keyword evidence="3" id="KW-0645">Protease</keyword>
<dbReference type="GO" id="GO:0006508">
    <property type="term" value="P:proteolysis"/>
    <property type="evidence" value="ECO:0007669"/>
    <property type="project" value="UniProtKB-KW"/>
</dbReference>